<evidence type="ECO:0000256" key="10">
    <source>
        <dbReference type="ARBA" id="ARBA00023299"/>
    </source>
</evidence>
<sequence>MNCVLTLVSAPKASGLDDGIIRAIRGALAGAGGSPGEADWLAPGLACDIGFGQIAPAAAQDIARSLLQARPVDCYAQPVLGRKKRLLICDMDATIVTGETLDDLSVFARDKAAIDALTRKSVNGEIGFTESLIERAKLLAGLGEEQFAAAYAKVELSPGATTLIRTLRADGAYTALVSGGFRYFTSRVRDRVGFFADIANDFEMKDGRTTGKLVPPIVDPDGEYGKLGRLKHLAKKLGLDLDAAAAIGDGANDIPMLSAAGMGCAYRGKERVRGAIRCQLNHADLTGLLYYMGYRRTDFTE</sequence>
<dbReference type="InterPro" id="IPR050582">
    <property type="entry name" value="HAD-like_SerB"/>
</dbReference>
<dbReference type="GO" id="GO:0000287">
    <property type="term" value="F:magnesium ion binding"/>
    <property type="evidence" value="ECO:0007669"/>
    <property type="project" value="TreeGrafter"/>
</dbReference>
<evidence type="ECO:0000313" key="15">
    <source>
        <dbReference type="EMBL" id="TDQ84282.1"/>
    </source>
</evidence>
<comment type="catalytic activity">
    <reaction evidence="13">
        <text>O-phospho-D-serine + H2O = D-serine + phosphate</text>
        <dbReference type="Rhea" id="RHEA:24873"/>
        <dbReference type="ChEBI" id="CHEBI:15377"/>
        <dbReference type="ChEBI" id="CHEBI:35247"/>
        <dbReference type="ChEBI" id="CHEBI:43474"/>
        <dbReference type="ChEBI" id="CHEBI:58680"/>
        <dbReference type="EC" id="3.1.3.3"/>
    </reaction>
</comment>
<evidence type="ECO:0000256" key="9">
    <source>
        <dbReference type="ARBA" id="ARBA00022842"/>
    </source>
</evidence>
<evidence type="ECO:0000256" key="7">
    <source>
        <dbReference type="ARBA" id="ARBA00022723"/>
    </source>
</evidence>
<dbReference type="InterPro" id="IPR004469">
    <property type="entry name" value="PSP"/>
</dbReference>
<dbReference type="AlphaFoldDB" id="A0A4R6WRP6"/>
<keyword evidence="10" id="KW-0718">Serine biosynthesis</keyword>
<keyword evidence="7" id="KW-0479">Metal-binding</keyword>
<comment type="pathway">
    <text evidence="2">Amino-acid biosynthesis; L-serine biosynthesis; L-serine from 3-phospho-D-glycerate: step 3/3.</text>
</comment>
<dbReference type="GO" id="GO:0005737">
    <property type="term" value="C:cytoplasm"/>
    <property type="evidence" value="ECO:0007669"/>
    <property type="project" value="TreeGrafter"/>
</dbReference>
<dbReference type="PANTHER" id="PTHR43344">
    <property type="entry name" value="PHOSPHOSERINE PHOSPHATASE"/>
    <property type="match status" value="1"/>
</dbReference>
<dbReference type="Pfam" id="PF12710">
    <property type="entry name" value="HAD"/>
    <property type="match status" value="1"/>
</dbReference>
<feature type="active site" description="Proton donor" evidence="14">
    <location>
        <position position="92"/>
    </location>
</feature>
<dbReference type="Proteomes" id="UP000295783">
    <property type="component" value="Unassembled WGS sequence"/>
</dbReference>
<comment type="similarity">
    <text evidence="3">Belongs to the HAD-like hydrolase superfamily. SerB family.</text>
</comment>
<reference evidence="15 16" key="1">
    <citation type="submission" date="2019-03" db="EMBL/GenBank/DDBJ databases">
        <title>Genomic Encyclopedia of Type Strains, Phase III (KMG-III): the genomes of soil and plant-associated and newly described type strains.</title>
        <authorList>
            <person name="Whitman W."/>
        </authorList>
    </citation>
    <scope>NUCLEOTIDE SEQUENCE [LARGE SCALE GENOMIC DNA]</scope>
    <source>
        <strain evidence="15 16">CGMCC 1.7660</strain>
    </source>
</reference>
<evidence type="ECO:0000313" key="16">
    <source>
        <dbReference type="Proteomes" id="UP000295783"/>
    </source>
</evidence>
<dbReference type="PANTHER" id="PTHR43344:SF2">
    <property type="entry name" value="PHOSPHOSERINE PHOSPHATASE"/>
    <property type="match status" value="1"/>
</dbReference>
<evidence type="ECO:0000256" key="5">
    <source>
        <dbReference type="ARBA" id="ARBA00015196"/>
    </source>
</evidence>
<gene>
    <name evidence="15" type="ORF">A8950_0831</name>
</gene>
<evidence type="ECO:0000256" key="12">
    <source>
        <dbReference type="ARBA" id="ARBA00048138"/>
    </source>
</evidence>
<proteinExistence type="inferred from homology"/>
<evidence type="ECO:0000256" key="8">
    <source>
        <dbReference type="ARBA" id="ARBA00022801"/>
    </source>
</evidence>
<dbReference type="Gene3D" id="3.40.50.1000">
    <property type="entry name" value="HAD superfamily/HAD-like"/>
    <property type="match status" value="1"/>
</dbReference>
<comment type="catalytic activity">
    <reaction evidence="12">
        <text>O-phospho-L-serine + H2O = L-serine + phosphate</text>
        <dbReference type="Rhea" id="RHEA:21208"/>
        <dbReference type="ChEBI" id="CHEBI:15377"/>
        <dbReference type="ChEBI" id="CHEBI:33384"/>
        <dbReference type="ChEBI" id="CHEBI:43474"/>
        <dbReference type="ChEBI" id="CHEBI:57524"/>
        <dbReference type="EC" id="3.1.3.3"/>
    </reaction>
</comment>
<dbReference type="UniPathway" id="UPA00135">
    <property type="reaction ID" value="UER00198"/>
</dbReference>
<keyword evidence="6" id="KW-0028">Amino-acid biosynthesis</keyword>
<dbReference type="GO" id="GO:0036424">
    <property type="term" value="F:L-phosphoserine phosphatase activity"/>
    <property type="evidence" value="ECO:0007669"/>
    <property type="project" value="InterPro"/>
</dbReference>
<evidence type="ECO:0000256" key="3">
    <source>
        <dbReference type="ARBA" id="ARBA00009184"/>
    </source>
</evidence>
<name>A0A4R6WRP6_9PROT</name>
<evidence type="ECO:0000256" key="1">
    <source>
        <dbReference type="ARBA" id="ARBA00001946"/>
    </source>
</evidence>
<accession>A0A4R6WRP6</accession>
<dbReference type="NCBIfam" id="TIGR01488">
    <property type="entry name" value="HAD-SF-IB"/>
    <property type="match status" value="1"/>
</dbReference>
<dbReference type="EMBL" id="SNYW01000006">
    <property type="protein sequence ID" value="TDQ84282.1"/>
    <property type="molecule type" value="Genomic_DNA"/>
</dbReference>
<feature type="active site" description="Nucleophile" evidence="14">
    <location>
        <position position="90"/>
    </location>
</feature>
<evidence type="ECO:0000256" key="2">
    <source>
        <dbReference type="ARBA" id="ARBA00005135"/>
    </source>
</evidence>
<comment type="cofactor">
    <cofactor evidence="1">
        <name>Mg(2+)</name>
        <dbReference type="ChEBI" id="CHEBI:18420"/>
    </cofactor>
</comment>
<evidence type="ECO:0000256" key="11">
    <source>
        <dbReference type="ARBA" id="ARBA00031693"/>
    </source>
</evidence>
<evidence type="ECO:0000256" key="4">
    <source>
        <dbReference type="ARBA" id="ARBA00012640"/>
    </source>
</evidence>
<dbReference type="SUPFAM" id="SSF56784">
    <property type="entry name" value="HAD-like"/>
    <property type="match status" value="1"/>
</dbReference>
<evidence type="ECO:0000256" key="6">
    <source>
        <dbReference type="ARBA" id="ARBA00022605"/>
    </source>
</evidence>
<organism evidence="15 16">
    <name type="scientific">Dongia mobilis</name>
    <dbReference type="NCBI Taxonomy" id="578943"/>
    <lineage>
        <taxon>Bacteria</taxon>
        <taxon>Pseudomonadati</taxon>
        <taxon>Pseudomonadota</taxon>
        <taxon>Alphaproteobacteria</taxon>
        <taxon>Rhodospirillales</taxon>
        <taxon>Dongiaceae</taxon>
        <taxon>Dongia</taxon>
    </lineage>
</organism>
<dbReference type="NCBIfam" id="TIGR00338">
    <property type="entry name" value="serB"/>
    <property type="match status" value="1"/>
</dbReference>
<comment type="caution">
    <text evidence="15">The sequence shown here is derived from an EMBL/GenBank/DDBJ whole genome shotgun (WGS) entry which is preliminary data.</text>
</comment>
<keyword evidence="9" id="KW-0460">Magnesium</keyword>
<evidence type="ECO:0000256" key="14">
    <source>
        <dbReference type="PIRSR" id="PIRSR604469-1"/>
    </source>
</evidence>
<evidence type="ECO:0000256" key="13">
    <source>
        <dbReference type="ARBA" id="ARBA00048523"/>
    </source>
</evidence>
<dbReference type="InterPro" id="IPR036412">
    <property type="entry name" value="HAD-like_sf"/>
</dbReference>
<dbReference type="InterPro" id="IPR023214">
    <property type="entry name" value="HAD_sf"/>
</dbReference>
<dbReference type="GO" id="GO:0006564">
    <property type="term" value="P:L-serine biosynthetic process"/>
    <property type="evidence" value="ECO:0007669"/>
    <property type="project" value="UniProtKB-KW"/>
</dbReference>
<keyword evidence="8" id="KW-0378">Hydrolase</keyword>
<dbReference type="EC" id="3.1.3.3" evidence="4"/>
<keyword evidence="16" id="KW-1185">Reference proteome</keyword>
<protein>
    <recommendedName>
        <fullName evidence="5">Phosphoserine phosphatase</fullName>
        <ecNumber evidence="4">3.1.3.3</ecNumber>
    </recommendedName>
    <alternativeName>
        <fullName evidence="11">O-phosphoserine phosphohydrolase</fullName>
    </alternativeName>
</protein>
<dbReference type="RefSeq" id="WP_166644988.1">
    <property type="nucleotide sequence ID" value="NZ_SNYW01000006.1"/>
</dbReference>